<organism evidence="2 3">
    <name type="scientific">Araneus ventricosus</name>
    <name type="common">Orbweaver spider</name>
    <name type="synonym">Epeira ventricosa</name>
    <dbReference type="NCBI Taxonomy" id="182803"/>
    <lineage>
        <taxon>Eukaryota</taxon>
        <taxon>Metazoa</taxon>
        <taxon>Ecdysozoa</taxon>
        <taxon>Arthropoda</taxon>
        <taxon>Chelicerata</taxon>
        <taxon>Arachnida</taxon>
        <taxon>Araneae</taxon>
        <taxon>Araneomorphae</taxon>
        <taxon>Entelegynae</taxon>
        <taxon>Araneoidea</taxon>
        <taxon>Araneidae</taxon>
        <taxon>Araneus</taxon>
    </lineage>
</organism>
<evidence type="ECO:0000256" key="1">
    <source>
        <dbReference type="SAM" id="MobiDB-lite"/>
    </source>
</evidence>
<evidence type="ECO:0000313" key="3">
    <source>
        <dbReference type="Proteomes" id="UP000499080"/>
    </source>
</evidence>
<sequence length="38" mass="4325">MEERKETDDDKEGNVILLDESEDGDFGSFQSEAAEMEE</sequence>
<proteinExistence type="predicted"/>
<dbReference type="Proteomes" id="UP000499080">
    <property type="component" value="Unassembled WGS sequence"/>
</dbReference>
<evidence type="ECO:0000313" key="2">
    <source>
        <dbReference type="EMBL" id="GBN28217.1"/>
    </source>
</evidence>
<name>A0A4Y2MQU6_ARAVE</name>
<feature type="region of interest" description="Disordered" evidence="1">
    <location>
        <begin position="1"/>
        <end position="38"/>
    </location>
</feature>
<feature type="non-terminal residue" evidence="2">
    <location>
        <position position="38"/>
    </location>
</feature>
<dbReference type="EMBL" id="BGPR01123909">
    <property type="protein sequence ID" value="GBN28217.1"/>
    <property type="molecule type" value="Genomic_DNA"/>
</dbReference>
<keyword evidence="3" id="KW-1185">Reference proteome</keyword>
<gene>
    <name evidence="2" type="ORF">AVEN_39350_1</name>
</gene>
<reference evidence="2 3" key="1">
    <citation type="journal article" date="2019" name="Sci. Rep.">
        <title>Orb-weaving spider Araneus ventricosus genome elucidates the spidroin gene catalogue.</title>
        <authorList>
            <person name="Kono N."/>
            <person name="Nakamura H."/>
            <person name="Ohtoshi R."/>
            <person name="Moran D.A.P."/>
            <person name="Shinohara A."/>
            <person name="Yoshida Y."/>
            <person name="Fujiwara M."/>
            <person name="Mori M."/>
            <person name="Tomita M."/>
            <person name="Arakawa K."/>
        </authorList>
    </citation>
    <scope>NUCLEOTIDE SEQUENCE [LARGE SCALE GENOMIC DNA]</scope>
</reference>
<dbReference type="AlphaFoldDB" id="A0A4Y2MQU6"/>
<comment type="caution">
    <text evidence="2">The sequence shown here is derived from an EMBL/GenBank/DDBJ whole genome shotgun (WGS) entry which is preliminary data.</text>
</comment>
<protein>
    <submittedName>
        <fullName evidence="2">Uncharacterized protein</fullName>
    </submittedName>
</protein>
<accession>A0A4Y2MQU6</accession>